<dbReference type="SUPFAM" id="SSF82185">
    <property type="entry name" value="Histone H3 K4-specific methyltransferase SET7/9 N-terminal domain"/>
    <property type="match status" value="1"/>
</dbReference>
<reference evidence="2" key="1">
    <citation type="journal article" date="2019" name="Int. J. Syst. Evol. Microbiol.">
        <title>The Global Catalogue of Microorganisms (GCM) 10K type strain sequencing project: providing services to taxonomists for standard genome sequencing and annotation.</title>
        <authorList>
            <consortium name="The Broad Institute Genomics Platform"/>
            <consortium name="The Broad Institute Genome Sequencing Center for Infectious Disease"/>
            <person name="Wu L."/>
            <person name="Ma J."/>
        </authorList>
    </citation>
    <scope>NUCLEOTIDE SEQUENCE [LARGE SCALE GENOMIC DNA]</scope>
    <source>
        <strain evidence="2">KCTC 42498</strain>
    </source>
</reference>
<evidence type="ECO:0000313" key="2">
    <source>
        <dbReference type="Proteomes" id="UP001597544"/>
    </source>
</evidence>
<dbReference type="Gene3D" id="3.90.930.1">
    <property type="match status" value="1"/>
</dbReference>
<evidence type="ECO:0000313" key="1">
    <source>
        <dbReference type="EMBL" id="MFD2515602.1"/>
    </source>
</evidence>
<dbReference type="RefSeq" id="WP_377510658.1">
    <property type="nucleotide sequence ID" value="NZ_JBHULU010000021.1"/>
</dbReference>
<proteinExistence type="predicted"/>
<dbReference type="EMBL" id="JBHULU010000021">
    <property type="protein sequence ID" value="MFD2515602.1"/>
    <property type="molecule type" value="Genomic_DNA"/>
</dbReference>
<sequence>MKRYLLFSFFLILPLFSIAQKKKGFLFFKINRFDKEGKYHGRWKVYFGKDDVLIRNGRFRHGREVGTWKYYYPDGTLYMKEKYSRKSEMIKVEKYHENGALARKGKAVMARTYTIDRYYWTGEWEVYDEKGNFSHTELYSGGNLVGKK</sequence>
<evidence type="ECO:0008006" key="3">
    <source>
        <dbReference type="Google" id="ProtNLM"/>
    </source>
</evidence>
<gene>
    <name evidence="1" type="ORF">ACFSRY_17140</name>
</gene>
<organism evidence="1 2">
    <name type="scientific">Pontibacter locisalis</name>
    <dbReference type="NCBI Taxonomy" id="1719035"/>
    <lineage>
        <taxon>Bacteria</taxon>
        <taxon>Pseudomonadati</taxon>
        <taxon>Bacteroidota</taxon>
        <taxon>Cytophagia</taxon>
        <taxon>Cytophagales</taxon>
        <taxon>Hymenobacteraceae</taxon>
        <taxon>Pontibacter</taxon>
    </lineage>
</organism>
<name>A0ABW5IPL4_9BACT</name>
<accession>A0ABW5IPL4</accession>
<protein>
    <recommendedName>
        <fullName evidence="3">MORN repeat variant</fullName>
    </recommendedName>
</protein>
<keyword evidence="2" id="KW-1185">Reference proteome</keyword>
<comment type="caution">
    <text evidence="1">The sequence shown here is derived from an EMBL/GenBank/DDBJ whole genome shotgun (WGS) entry which is preliminary data.</text>
</comment>
<dbReference type="Proteomes" id="UP001597544">
    <property type="component" value="Unassembled WGS sequence"/>
</dbReference>